<organism evidence="3 4">
    <name type="scientific">Microbacterium mitrae</name>
    <dbReference type="NCBI Taxonomy" id="664640"/>
    <lineage>
        <taxon>Bacteria</taxon>
        <taxon>Bacillati</taxon>
        <taxon>Actinomycetota</taxon>
        <taxon>Actinomycetes</taxon>
        <taxon>Micrococcales</taxon>
        <taxon>Microbacteriaceae</taxon>
        <taxon>Microbacterium</taxon>
    </lineage>
</organism>
<protein>
    <submittedName>
        <fullName evidence="3">DUF4350 domain-containing protein</fullName>
    </submittedName>
</protein>
<feature type="transmembrane region" description="Helical" evidence="1">
    <location>
        <begin position="28"/>
        <end position="47"/>
    </location>
</feature>
<dbReference type="AlphaFoldDB" id="A0A5C8HRX1"/>
<sequence>MTTLSPVVPPPVTPLARESPSQGRRRRVLFWVALGLIALVLGSVIALTRPSLDDAMKPGLAPDSPSPAGAGAVAEVLKDHGIDLMRTESYTAAASASAGATLVVPATPALTDDGFASLIANADIVVLISPTSTQLDTALGGERAGFADATVAASCSNELVSDLGDATIGGVFSAPDAAACYSAGDGAGVLIAQRDDQTIIAIDGTTVIANSAIGNAGNAGLALRLLSQRDSIVWYVATAADTDRDPPPASSLAELTPGWVTPVIVLGIATALAAIAWRGRRFGPLVAERLPVTVKISETLEGRAKLYAQGRDIAHAAGVLRAATTRNLARKLGLALASPPHRVAASAANVLGMNVQNVEILLAGPAPATDAGLQDLSDHLIHLEAAVTAAFRSERTTS</sequence>
<dbReference type="OrthoDB" id="5241668at2"/>
<proteinExistence type="predicted"/>
<comment type="caution">
    <text evidence="3">The sequence shown here is derived from an EMBL/GenBank/DDBJ whole genome shotgun (WGS) entry which is preliminary data.</text>
</comment>
<evidence type="ECO:0000313" key="4">
    <source>
        <dbReference type="Proteomes" id="UP000321196"/>
    </source>
</evidence>
<evidence type="ECO:0000313" key="3">
    <source>
        <dbReference type="EMBL" id="TXK06079.1"/>
    </source>
</evidence>
<dbReference type="Pfam" id="PF14258">
    <property type="entry name" value="DUF4350"/>
    <property type="match status" value="1"/>
</dbReference>
<dbReference type="RefSeq" id="WP_147824888.1">
    <property type="nucleotide sequence ID" value="NZ_BAAARG010000001.1"/>
</dbReference>
<keyword evidence="4" id="KW-1185">Reference proteome</keyword>
<dbReference type="EMBL" id="VRSW01000001">
    <property type="protein sequence ID" value="TXK06079.1"/>
    <property type="molecule type" value="Genomic_DNA"/>
</dbReference>
<keyword evidence="1" id="KW-0812">Transmembrane</keyword>
<reference evidence="3 4" key="1">
    <citation type="submission" date="2019-08" db="EMBL/GenBank/DDBJ databases">
        <authorList>
            <person name="Dong K."/>
        </authorList>
    </citation>
    <scope>NUCLEOTIDE SEQUENCE [LARGE SCALE GENOMIC DNA]</scope>
    <source>
        <strain evidence="3 4">M4-8</strain>
    </source>
</reference>
<evidence type="ECO:0000256" key="1">
    <source>
        <dbReference type="SAM" id="Phobius"/>
    </source>
</evidence>
<dbReference type="Proteomes" id="UP000321196">
    <property type="component" value="Unassembled WGS sequence"/>
</dbReference>
<accession>A0A5C8HRX1</accession>
<dbReference type="InterPro" id="IPR025646">
    <property type="entry name" value="DUF4350"/>
</dbReference>
<feature type="domain" description="DUF4350" evidence="2">
    <location>
        <begin position="62"/>
        <end position="226"/>
    </location>
</feature>
<gene>
    <name evidence="3" type="ORF">FVP60_03675</name>
</gene>
<evidence type="ECO:0000259" key="2">
    <source>
        <dbReference type="Pfam" id="PF14258"/>
    </source>
</evidence>
<keyword evidence="1" id="KW-1133">Transmembrane helix</keyword>
<name>A0A5C8HRX1_9MICO</name>
<keyword evidence="1" id="KW-0472">Membrane</keyword>